<dbReference type="InterPro" id="IPR000878">
    <property type="entry name" value="4pyrrol_Mease"/>
</dbReference>
<dbReference type="PIRSF" id="PIRSF036525">
    <property type="entry name" value="CobF"/>
    <property type="match status" value="1"/>
</dbReference>
<keyword evidence="4 6" id="KW-0808">Transferase</keyword>
<gene>
    <name evidence="8" type="ORF">SAMN05421742_11035</name>
</gene>
<evidence type="ECO:0000256" key="2">
    <source>
        <dbReference type="ARBA" id="ARBA00022573"/>
    </source>
</evidence>
<evidence type="ECO:0000256" key="3">
    <source>
        <dbReference type="ARBA" id="ARBA00022603"/>
    </source>
</evidence>
<dbReference type="OrthoDB" id="9787471at2"/>
<evidence type="ECO:0000256" key="5">
    <source>
        <dbReference type="ARBA" id="ARBA00022691"/>
    </source>
</evidence>
<dbReference type="PANTHER" id="PTHR43467:SF1">
    <property type="entry name" value="PRECORRIN-6A SYNTHASE [DEACETYLATING]"/>
    <property type="match status" value="1"/>
</dbReference>
<dbReference type="EC" id="2.1.1.152" evidence="6"/>
<organism evidence="8 9">
    <name type="scientific">Roseospirillum parvum</name>
    <dbReference type="NCBI Taxonomy" id="83401"/>
    <lineage>
        <taxon>Bacteria</taxon>
        <taxon>Pseudomonadati</taxon>
        <taxon>Pseudomonadota</taxon>
        <taxon>Alphaproteobacteria</taxon>
        <taxon>Rhodospirillales</taxon>
        <taxon>Rhodospirillaceae</taxon>
        <taxon>Roseospirillum</taxon>
    </lineage>
</organism>
<comment type="catalytic activity">
    <reaction evidence="6">
        <text>precorrin-5 + S-adenosyl-L-methionine + H2O = precorrin-6A + acetate + S-adenosyl-L-homocysteine + 2 H(+)</text>
        <dbReference type="Rhea" id="RHEA:18261"/>
        <dbReference type="ChEBI" id="CHEBI:15377"/>
        <dbReference type="ChEBI" id="CHEBI:15378"/>
        <dbReference type="ChEBI" id="CHEBI:30089"/>
        <dbReference type="ChEBI" id="CHEBI:57856"/>
        <dbReference type="ChEBI" id="CHEBI:59789"/>
        <dbReference type="ChEBI" id="CHEBI:77871"/>
        <dbReference type="ChEBI" id="CHEBI:77872"/>
        <dbReference type="EC" id="2.1.1.152"/>
    </reaction>
</comment>
<dbReference type="Gene3D" id="3.30.950.10">
    <property type="entry name" value="Methyltransferase, Cobalt-precorrin-4 Transmethylase, Domain 2"/>
    <property type="match status" value="1"/>
</dbReference>
<sequence length="254" mass="28252">MKTVHLIGLGPGDPDDLTGRAIAAINQVDVFFLLDKAGPGKDELIQVRETILRRFATDKPYRLVHAPSPERDRAAADYLGAVEDWRQKKIDLIGRLIAEELEDGQTGGMLLWGDPALYDGTIQILHDLKAAGRDDFQFTVIPGITSLQALTARHRVAMNRVGGRITVTPGRALEKMAPEAVDNVFVMLDTRHAYKHFIGHDLMIYWGAYLGLPDETLIAGPLDQVAGQVEAEFQRLRAAKGWIMDCYLLRRRDG</sequence>
<dbReference type="EMBL" id="FNCV01000010">
    <property type="protein sequence ID" value="SDH69076.1"/>
    <property type="molecule type" value="Genomic_DNA"/>
</dbReference>
<dbReference type="STRING" id="83401.SAMN05421742_11035"/>
<dbReference type="InterPro" id="IPR014777">
    <property type="entry name" value="4pyrrole_Mease_sub1"/>
</dbReference>
<dbReference type="SUPFAM" id="SSF53790">
    <property type="entry name" value="Tetrapyrrole methylase"/>
    <property type="match status" value="1"/>
</dbReference>
<proteinExistence type="predicted"/>
<keyword evidence="2" id="KW-0169">Cobalamin biosynthesis</keyword>
<dbReference type="InterPro" id="IPR012797">
    <property type="entry name" value="CobF"/>
</dbReference>
<accession>A0A1G8EGW5</accession>
<dbReference type="GO" id="GO:0009236">
    <property type="term" value="P:cobalamin biosynthetic process"/>
    <property type="evidence" value="ECO:0007669"/>
    <property type="project" value="UniProtKB-KW"/>
</dbReference>
<dbReference type="RefSeq" id="WP_092620977.1">
    <property type="nucleotide sequence ID" value="NZ_FNCV01000010.1"/>
</dbReference>
<dbReference type="GO" id="GO:0043819">
    <property type="term" value="F:precorrin-6A synthase (deacetylating) activity"/>
    <property type="evidence" value="ECO:0007669"/>
    <property type="project" value="UniProtKB-EC"/>
</dbReference>
<dbReference type="CDD" id="cd11643">
    <property type="entry name" value="Precorrin-6A-synthase"/>
    <property type="match status" value="1"/>
</dbReference>
<evidence type="ECO:0000256" key="6">
    <source>
        <dbReference type="PIRNR" id="PIRNR036525"/>
    </source>
</evidence>
<protein>
    <recommendedName>
        <fullName evidence="6">Precorrin-6A synthase [deacetylating]</fullName>
        <ecNumber evidence="6">2.1.1.152</ecNumber>
    </recommendedName>
</protein>
<keyword evidence="9" id="KW-1185">Reference proteome</keyword>
<comment type="pathway">
    <text evidence="1">Cofactor biosynthesis; adenosylcobalamin biosynthesis.</text>
</comment>
<evidence type="ECO:0000259" key="7">
    <source>
        <dbReference type="Pfam" id="PF00590"/>
    </source>
</evidence>
<dbReference type="NCBIfam" id="TIGR02434">
    <property type="entry name" value="CobF"/>
    <property type="match status" value="1"/>
</dbReference>
<comment type="function">
    <text evidence="6">Catalyzes the methylation of C-1 in precorrin-5 and the subsequent extrusion of acetic acid from the resulting intermediate to form cobalt-precorrin-6A.</text>
</comment>
<feature type="domain" description="Tetrapyrrole methylase" evidence="7">
    <location>
        <begin position="3"/>
        <end position="225"/>
    </location>
</feature>
<dbReference type="Gene3D" id="3.40.1010.10">
    <property type="entry name" value="Cobalt-precorrin-4 Transmethylase, Domain 1"/>
    <property type="match status" value="1"/>
</dbReference>
<keyword evidence="3 6" id="KW-0489">Methyltransferase</keyword>
<keyword evidence="5 6" id="KW-0949">S-adenosyl-L-methionine</keyword>
<evidence type="ECO:0000313" key="9">
    <source>
        <dbReference type="Proteomes" id="UP000217076"/>
    </source>
</evidence>
<evidence type="ECO:0000313" key="8">
    <source>
        <dbReference type="EMBL" id="SDH69076.1"/>
    </source>
</evidence>
<evidence type="ECO:0000256" key="4">
    <source>
        <dbReference type="ARBA" id="ARBA00022679"/>
    </source>
</evidence>
<reference evidence="9" key="1">
    <citation type="submission" date="2016-10" db="EMBL/GenBank/DDBJ databases">
        <authorList>
            <person name="Varghese N."/>
            <person name="Submissions S."/>
        </authorList>
    </citation>
    <scope>NUCLEOTIDE SEQUENCE [LARGE SCALE GENOMIC DNA]</scope>
    <source>
        <strain evidence="9">930I</strain>
    </source>
</reference>
<dbReference type="PANTHER" id="PTHR43467">
    <property type="entry name" value="COBALT-PRECORRIN-2 C(20)-METHYLTRANSFERASE"/>
    <property type="match status" value="1"/>
</dbReference>
<evidence type="ECO:0000256" key="1">
    <source>
        <dbReference type="ARBA" id="ARBA00004953"/>
    </source>
</evidence>
<dbReference type="Pfam" id="PF00590">
    <property type="entry name" value="TP_methylase"/>
    <property type="match status" value="1"/>
</dbReference>
<dbReference type="InterPro" id="IPR035996">
    <property type="entry name" value="4pyrrol_Methylase_sf"/>
</dbReference>
<name>A0A1G8EGW5_9PROT</name>
<dbReference type="AlphaFoldDB" id="A0A1G8EGW5"/>
<dbReference type="Proteomes" id="UP000217076">
    <property type="component" value="Unassembled WGS sequence"/>
</dbReference>
<dbReference type="InterPro" id="IPR014776">
    <property type="entry name" value="4pyrrole_Mease_sub2"/>
</dbReference>
<dbReference type="GO" id="GO:0032259">
    <property type="term" value="P:methylation"/>
    <property type="evidence" value="ECO:0007669"/>
    <property type="project" value="UniProtKB-KW"/>
</dbReference>